<proteinExistence type="predicted"/>
<comment type="caution">
    <text evidence="1">The sequence shown here is derived from an EMBL/GenBank/DDBJ whole genome shotgun (WGS) entry which is preliminary data.</text>
</comment>
<dbReference type="Proteomes" id="UP001597227">
    <property type="component" value="Unassembled WGS sequence"/>
</dbReference>
<evidence type="ECO:0000313" key="2">
    <source>
        <dbReference type="Proteomes" id="UP001597227"/>
    </source>
</evidence>
<dbReference type="SUPFAM" id="SSF52266">
    <property type="entry name" value="SGNH hydrolase"/>
    <property type="match status" value="1"/>
</dbReference>
<sequence length="269" mass="30372">MKKILVFIVIVLSVAIVVTGKLHWNDKIQATAKTAQVKKAEKVEVKTAAEEGQENRAKEVTAYSKNLPKEIQTKLISAVESGKPLNLVIAGSSATPEDPTGWPTLLKNELELTYGESVFNVAIKEIADKSSTEFVQEELYQEIINLSPDVLLLEPFILHDNGELIKMADRLANLTTIIEAIKKELPEVIVLLQPAYPIHNAKHYPIEVNELKSYAEESNIIYLNHWEAWPDYQSDEITEYLIDGEPNEDGHKLWADYLSNYFISKNVEK</sequence>
<dbReference type="InterPro" id="IPR036514">
    <property type="entry name" value="SGNH_hydro_sf"/>
</dbReference>
<organism evidence="1 2">
    <name type="scientific">Fredinandcohnia salidurans</name>
    <dbReference type="NCBI Taxonomy" id="2595041"/>
    <lineage>
        <taxon>Bacteria</taxon>
        <taxon>Bacillati</taxon>
        <taxon>Bacillota</taxon>
        <taxon>Bacilli</taxon>
        <taxon>Bacillales</taxon>
        <taxon>Bacillaceae</taxon>
        <taxon>Fredinandcohnia</taxon>
    </lineage>
</organism>
<dbReference type="GO" id="GO:0016787">
    <property type="term" value="F:hydrolase activity"/>
    <property type="evidence" value="ECO:0007669"/>
    <property type="project" value="UniProtKB-KW"/>
</dbReference>
<dbReference type="CDD" id="cd00229">
    <property type="entry name" value="SGNH_hydrolase"/>
    <property type="match status" value="1"/>
</dbReference>
<keyword evidence="2" id="KW-1185">Reference proteome</keyword>
<dbReference type="EMBL" id="JBHUEK010000025">
    <property type="protein sequence ID" value="MFD1780023.1"/>
    <property type="molecule type" value="Genomic_DNA"/>
</dbReference>
<dbReference type="RefSeq" id="WP_388039499.1">
    <property type="nucleotide sequence ID" value="NZ_JBHUEK010000025.1"/>
</dbReference>
<name>A0ABW4MR50_9BACI</name>
<keyword evidence="1" id="KW-0378">Hydrolase</keyword>
<protein>
    <submittedName>
        <fullName evidence="1">SGNH/GDSL hydrolase family protein</fullName>
    </submittedName>
</protein>
<reference evidence="2" key="1">
    <citation type="journal article" date="2019" name="Int. J. Syst. Evol. Microbiol.">
        <title>The Global Catalogue of Microorganisms (GCM) 10K type strain sequencing project: providing services to taxonomists for standard genome sequencing and annotation.</title>
        <authorList>
            <consortium name="The Broad Institute Genomics Platform"/>
            <consortium name="The Broad Institute Genome Sequencing Center for Infectious Disease"/>
            <person name="Wu L."/>
            <person name="Ma J."/>
        </authorList>
    </citation>
    <scope>NUCLEOTIDE SEQUENCE [LARGE SCALE GENOMIC DNA]</scope>
    <source>
        <strain evidence="2">CCUG 15531</strain>
    </source>
</reference>
<gene>
    <name evidence="1" type="ORF">ACFSFW_15260</name>
</gene>
<accession>A0ABW4MR50</accession>
<dbReference type="Gene3D" id="3.40.50.1110">
    <property type="entry name" value="SGNH hydrolase"/>
    <property type="match status" value="1"/>
</dbReference>
<evidence type="ECO:0000313" key="1">
    <source>
        <dbReference type="EMBL" id="MFD1780023.1"/>
    </source>
</evidence>